<evidence type="ECO:0000313" key="10">
    <source>
        <dbReference type="EMBL" id="KDR16568.1"/>
    </source>
</evidence>
<dbReference type="InParanoid" id="A0A067R0Y4"/>
<keyword evidence="2" id="KW-0479">Metal-binding</keyword>
<evidence type="ECO:0000256" key="7">
    <source>
        <dbReference type="SAM" id="MobiDB-lite"/>
    </source>
</evidence>
<dbReference type="GO" id="GO:0008270">
    <property type="term" value="F:zinc ion binding"/>
    <property type="evidence" value="ECO:0007669"/>
    <property type="project" value="UniProtKB-KW"/>
</dbReference>
<dbReference type="PROSITE" id="PS50235">
    <property type="entry name" value="USP_3"/>
    <property type="match status" value="1"/>
</dbReference>
<feature type="non-terminal residue" evidence="10">
    <location>
        <position position="1"/>
    </location>
</feature>
<evidence type="ECO:0000256" key="1">
    <source>
        <dbReference type="ARBA" id="ARBA00009085"/>
    </source>
</evidence>
<dbReference type="GO" id="GO:0004843">
    <property type="term" value="F:cysteine-type deubiquitinase activity"/>
    <property type="evidence" value="ECO:0007669"/>
    <property type="project" value="UniProtKB-UniRule"/>
</dbReference>
<dbReference type="GO" id="GO:0005829">
    <property type="term" value="C:cytosol"/>
    <property type="evidence" value="ECO:0007669"/>
    <property type="project" value="TreeGrafter"/>
</dbReference>
<dbReference type="PROSITE" id="PS50271">
    <property type="entry name" value="ZF_UBP"/>
    <property type="match status" value="1"/>
</dbReference>
<dbReference type="InterPro" id="IPR013083">
    <property type="entry name" value="Znf_RING/FYVE/PHD"/>
</dbReference>
<comment type="similarity">
    <text evidence="1 6">Belongs to the peptidase C19 family.</text>
</comment>
<dbReference type="Proteomes" id="UP000027135">
    <property type="component" value="Unassembled WGS sequence"/>
</dbReference>
<keyword evidence="4" id="KW-0862">Zinc</keyword>
<dbReference type="FunCoup" id="A0A067R0Y4">
    <property type="interactions" value="2066"/>
</dbReference>
<dbReference type="InterPro" id="IPR018200">
    <property type="entry name" value="USP_CS"/>
</dbReference>
<keyword evidence="6" id="KW-0833">Ubl conjugation pathway</keyword>
<reference evidence="10 11" key="1">
    <citation type="journal article" date="2014" name="Nat. Commun.">
        <title>Molecular traces of alternative social organization in a termite genome.</title>
        <authorList>
            <person name="Terrapon N."/>
            <person name="Li C."/>
            <person name="Robertson H.M."/>
            <person name="Ji L."/>
            <person name="Meng X."/>
            <person name="Booth W."/>
            <person name="Chen Z."/>
            <person name="Childers C.P."/>
            <person name="Glastad K.M."/>
            <person name="Gokhale K."/>
            <person name="Gowin J."/>
            <person name="Gronenberg W."/>
            <person name="Hermansen R.A."/>
            <person name="Hu H."/>
            <person name="Hunt B.G."/>
            <person name="Huylmans A.K."/>
            <person name="Khalil S.M."/>
            <person name="Mitchell R.D."/>
            <person name="Munoz-Torres M.C."/>
            <person name="Mustard J.A."/>
            <person name="Pan H."/>
            <person name="Reese J.T."/>
            <person name="Scharf M.E."/>
            <person name="Sun F."/>
            <person name="Vogel H."/>
            <person name="Xiao J."/>
            <person name="Yang W."/>
            <person name="Yang Z."/>
            <person name="Yang Z."/>
            <person name="Zhou J."/>
            <person name="Zhu J."/>
            <person name="Brent C.S."/>
            <person name="Elsik C.G."/>
            <person name="Goodisman M.A."/>
            <person name="Liberles D.A."/>
            <person name="Roe R.M."/>
            <person name="Vargo E.L."/>
            <person name="Vilcinskas A."/>
            <person name="Wang J."/>
            <person name="Bornberg-Bauer E."/>
            <person name="Korb J."/>
            <person name="Zhang G."/>
            <person name="Liebig J."/>
        </authorList>
    </citation>
    <scope>NUCLEOTIDE SEQUENCE [LARGE SCALE GENOMIC DNA]</scope>
    <source>
        <tissue evidence="10">Whole organism</tissue>
    </source>
</reference>
<protein>
    <recommendedName>
        <fullName evidence="6">Ubiquitin carboxyl-terminal hydrolase</fullName>
        <ecNumber evidence="6">3.4.19.12</ecNumber>
    </recommendedName>
</protein>
<comment type="catalytic activity">
    <reaction evidence="6">
        <text>Thiol-dependent hydrolysis of ester, thioester, amide, peptide and isopeptide bonds formed by the C-terminal Gly of ubiquitin (a 76-residue protein attached to proteins as an intracellular targeting signal).</text>
        <dbReference type="EC" id="3.4.19.12"/>
    </reaction>
</comment>
<feature type="region of interest" description="Disordered" evidence="7">
    <location>
        <begin position="365"/>
        <end position="403"/>
    </location>
</feature>
<dbReference type="PROSITE" id="PS00972">
    <property type="entry name" value="USP_1"/>
    <property type="match status" value="1"/>
</dbReference>
<feature type="compositionally biased region" description="Basic residues" evidence="7">
    <location>
        <begin position="375"/>
        <end position="395"/>
    </location>
</feature>
<evidence type="ECO:0000256" key="6">
    <source>
        <dbReference type="RuleBase" id="RU366025"/>
    </source>
</evidence>
<dbReference type="PROSITE" id="PS00973">
    <property type="entry name" value="USP_2"/>
    <property type="match status" value="1"/>
</dbReference>
<dbReference type="InterPro" id="IPR050164">
    <property type="entry name" value="Peptidase_C19"/>
</dbReference>
<accession>A0A067R0Y4</accession>
<evidence type="ECO:0000259" key="9">
    <source>
        <dbReference type="PROSITE" id="PS50271"/>
    </source>
</evidence>
<dbReference type="EMBL" id="KK852785">
    <property type="protein sequence ID" value="KDR16568.1"/>
    <property type="molecule type" value="Genomic_DNA"/>
</dbReference>
<dbReference type="AlphaFoldDB" id="A0A067R0Y4"/>
<feature type="domain" description="USP" evidence="8">
    <location>
        <begin position="114"/>
        <end position="717"/>
    </location>
</feature>
<dbReference type="InterPro" id="IPR001607">
    <property type="entry name" value="Znf_UBP"/>
</dbReference>
<dbReference type="Gene3D" id="3.30.40.10">
    <property type="entry name" value="Zinc/RING finger domain, C3HC4 (zinc finger)"/>
    <property type="match status" value="1"/>
</dbReference>
<dbReference type="InterPro" id="IPR038765">
    <property type="entry name" value="Papain-like_cys_pep_sf"/>
</dbReference>
<keyword evidence="6 10" id="KW-0378">Hydrolase</keyword>
<dbReference type="SUPFAM" id="SSF57850">
    <property type="entry name" value="RING/U-box"/>
    <property type="match status" value="1"/>
</dbReference>
<dbReference type="SUPFAM" id="SSF54001">
    <property type="entry name" value="Cysteine proteinases"/>
    <property type="match status" value="1"/>
</dbReference>
<keyword evidence="3 5" id="KW-0863">Zinc-finger</keyword>
<keyword evidence="11" id="KW-1185">Reference proteome</keyword>
<dbReference type="Pfam" id="PF02148">
    <property type="entry name" value="zf-UBP"/>
    <property type="match status" value="1"/>
</dbReference>
<dbReference type="GO" id="GO:0005634">
    <property type="term" value="C:nucleus"/>
    <property type="evidence" value="ECO:0007669"/>
    <property type="project" value="TreeGrafter"/>
</dbReference>
<evidence type="ECO:0000256" key="4">
    <source>
        <dbReference type="ARBA" id="ARBA00022833"/>
    </source>
</evidence>
<keyword evidence="6" id="KW-0645">Protease</keyword>
<dbReference type="InterPro" id="IPR028889">
    <property type="entry name" value="USP"/>
</dbReference>
<dbReference type="InterPro" id="IPR001394">
    <property type="entry name" value="Peptidase_C19_UCH"/>
</dbReference>
<name>A0A067R0Y4_ZOONE</name>
<gene>
    <name evidence="10" type="ORF">L798_08897</name>
</gene>
<evidence type="ECO:0000256" key="2">
    <source>
        <dbReference type="ARBA" id="ARBA00022723"/>
    </source>
</evidence>
<dbReference type="eggNOG" id="KOG1873">
    <property type="taxonomic scope" value="Eukaryota"/>
</dbReference>
<dbReference type="EC" id="3.4.19.12" evidence="6"/>
<sequence length="718" mass="80244">LWLCLKCGYLACGRSRRQHALKHHQTPRSEPHTLVINMELWNIWCYDCGCEIAAHCCKKLHECVEFIKRLEEAPANCKKKNGDRTSVGAFTKASPTPVKNEKVAALTGNLPRVRGLCNVGNTCFFNAVLQCLAQTPFLLPVLQEMSESGTKFQLSGRVTAEADLPVLEGELCKWGNLTEILACTLVELQSSKCEVFNPTRLLNKLIQRCPQFGGGEQHDSHELLRHLLEGVRTEDLNIYQSAILRLFGLSEKSNPTDVEEEVRAKAKAYGRQAAEMMLHPEQVFRGFLVSTLECQDCFHTSQRVESFLDLSLPVMADKVSYSKCLRIFCCSSYSMLPANLFVLLQPQPPVMRRKSNNDESFDVCGNVSEGQPSKHQLKKERKQARKEHKRQKGWHAGRGQSISAKENAAVNNTVESDLCDDISRLCTNFVQTTEPNMNGHEEKQLVYGGDAEEVELKLDNTGKGDMTSKVLSSGSTETSVVQLNEKMTSEVLSTAQAPCETQSNREVADEVCSSGVTASEVRSTGGVASWSATLLPRYQCDDGECSIQSCLNQFTALELMTGNNKVGCEKCTQCHNQGKEGKMVCTNSTKQLLVKSPPAVLILHLKRFQVHRTMFRKMSRHVSFPLVLDLAPICSTMYKNQVLYALYGVVEHSGTLHGGHYVAYVKVRLVLRESAYKVAVLEAPAGKWYFVSDSRVSEVGEDRVLRSQAYLLFYERIW</sequence>
<evidence type="ECO:0000256" key="3">
    <source>
        <dbReference type="ARBA" id="ARBA00022771"/>
    </source>
</evidence>
<dbReference type="CDD" id="cd02667">
    <property type="entry name" value="Peptidase_C19K"/>
    <property type="match status" value="1"/>
</dbReference>
<evidence type="ECO:0000259" key="8">
    <source>
        <dbReference type="PROSITE" id="PS50235"/>
    </source>
</evidence>
<feature type="domain" description="UBP-type" evidence="9">
    <location>
        <begin position="1"/>
        <end position="71"/>
    </location>
</feature>
<dbReference type="GO" id="GO:0016579">
    <property type="term" value="P:protein deubiquitination"/>
    <property type="evidence" value="ECO:0007669"/>
    <property type="project" value="InterPro"/>
</dbReference>
<evidence type="ECO:0000256" key="5">
    <source>
        <dbReference type="PROSITE-ProRule" id="PRU00502"/>
    </source>
</evidence>
<dbReference type="PANTHER" id="PTHR24006:SF781">
    <property type="entry name" value="LD34905P"/>
    <property type="match status" value="1"/>
</dbReference>
<dbReference type="PANTHER" id="PTHR24006">
    <property type="entry name" value="UBIQUITIN CARBOXYL-TERMINAL HYDROLASE"/>
    <property type="match status" value="1"/>
</dbReference>
<dbReference type="Gene3D" id="3.90.70.10">
    <property type="entry name" value="Cysteine proteinases"/>
    <property type="match status" value="2"/>
</dbReference>
<dbReference type="Pfam" id="PF00443">
    <property type="entry name" value="UCH"/>
    <property type="match status" value="1"/>
</dbReference>
<proteinExistence type="inferred from homology"/>
<dbReference type="OMA" id="GHLSKTY"/>
<organism evidence="10 11">
    <name type="scientific">Zootermopsis nevadensis</name>
    <name type="common">Dampwood termite</name>
    <dbReference type="NCBI Taxonomy" id="136037"/>
    <lineage>
        <taxon>Eukaryota</taxon>
        <taxon>Metazoa</taxon>
        <taxon>Ecdysozoa</taxon>
        <taxon>Arthropoda</taxon>
        <taxon>Hexapoda</taxon>
        <taxon>Insecta</taxon>
        <taxon>Pterygota</taxon>
        <taxon>Neoptera</taxon>
        <taxon>Polyneoptera</taxon>
        <taxon>Dictyoptera</taxon>
        <taxon>Blattodea</taxon>
        <taxon>Blattoidea</taxon>
        <taxon>Termitoidae</taxon>
        <taxon>Termopsidae</taxon>
        <taxon>Zootermopsis</taxon>
    </lineage>
</organism>
<keyword evidence="6" id="KW-0788">Thiol protease</keyword>
<dbReference type="GO" id="GO:0006508">
    <property type="term" value="P:proteolysis"/>
    <property type="evidence" value="ECO:0007669"/>
    <property type="project" value="UniProtKB-KW"/>
</dbReference>
<evidence type="ECO:0000313" key="11">
    <source>
        <dbReference type="Proteomes" id="UP000027135"/>
    </source>
</evidence>